<evidence type="ECO:0000256" key="8">
    <source>
        <dbReference type="RuleBase" id="RU363032"/>
    </source>
</evidence>
<keyword evidence="3" id="KW-1003">Cell membrane</keyword>
<dbReference type="GO" id="GO:0043190">
    <property type="term" value="C:ATP-binding cassette (ABC) transporter complex"/>
    <property type="evidence" value="ECO:0007669"/>
    <property type="project" value="InterPro"/>
</dbReference>
<dbReference type="PROSITE" id="PS50928">
    <property type="entry name" value="ABC_TM1"/>
    <property type="match status" value="1"/>
</dbReference>
<proteinExistence type="inferred from homology"/>
<dbReference type="PANTHER" id="PTHR30614">
    <property type="entry name" value="MEMBRANE COMPONENT OF AMINO ACID ABC TRANSPORTER"/>
    <property type="match status" value="1"/>
</dbReference>
<dbReference type="SUPFAM" id="SSF161098">
    <property type="entry name" value="MetI-like"/>
    <property type="match status" value="1"/>
</dbReference>
<evidence type="ECO:0000256" key="7">
    <source>
        <dbReference type="ARBA" id="ARBA00023136"/>
    </source>
</evidence>
<dbReference type="NCBIfam" id="TIGR01726">
    <property type="entry name" value="HEQRo_perm_3TM"/>
    <property type="match status" value="1"/>
</dbReference>
<keyword evidence="11" id="KW-1185">Reference proteome</keyword>
<dbReference type="InterPro" id="IPR000515">
    <property type="entry name" value="MetI-like"/>
</dbReference>
<name>A0A6M0H5B9_9CLOT</name>
<dbReference type="AlphaFoldDB" id="A0A6M0H5B9"/>
<evidence type="ECO:0000256" key="6">
    <source>
        <dbReference type="ARBA" id="ARBA00022989"/>
    </source>
</evidence>
<dbReference type="GO" id="GO:0015184">
    <property type="term" value="F:L-cystine transmembrane transporter activity"/>
    <property type="evidence" value="ECO:0007669"/>
    <property type="project" value="TreeGrafter"/>
</dbReference>
<evidence type="ECO:0000313" key="11">
    <source>
        <dbReference type="Proteomes" id="UP000481872"/>
    </source>
</evidence>
<reference evidence="10 11" key="1">
    <citation type="submission" date="2020-02" db="EMBL/GenBank/DDBJ databases">
        <title>Genome assembly of a novel Clostridium senegalense strain.</title>
        <authorList>
            <person name="Gupta T.B."/>
            <person name="Jauregui R."/>
            <person name="Maclean P."/>
            <person name="Nawarathana A."/>
            <person name="Brightwell G."/>
        </authorList>
    </citation>
    <scope>NUCLEOTIDE SEQUENCE [LARGE SCALE GENOMIC DNA]</scope>
    <source>
        <strain evidence="10 11">AGRFS4</strain>
    </source>
</reference>
<feature type="transmembrane region" description="Helical" evidence="8">
    <location>
        <begin position="66"/>
        <end position="83"/>
    </location>
</feature>
<evidence type="ECO:0000256" key="1">
    <source>
        <dbReference type="ARBA" id="ARBA00004651"/>
    </source>
</evidence>
<gene>
    <name evidence="10" type="ORF">G3M99_11720</name>
</gene>
<accession>A0A6M0H5B9</accession>
<sequence>MATFDLDFALNLIPLMLKYLMVTLKLSFLSLIFALILGVILAIIVDAKVPILSFIAKVYVSFFRGTPLIAQLFFIYFGLIQIIPMLKGLSAFTSAVIALSLNAAAYCSESLRGAISSIDKGQMEAAYAFGMTYYQGMTRIVLPQAVKVAIPTLVNVFADIVKGSSLAFTIGVTEIMATAQSEAAAQYKFLEAFTCVILVYWVLSGIISIIQSRLEKVFSKA</sequence>
<feature type="domain" description="ABC transmembrane type-1" evidence="9">
    <location>
        <begin position="20"/>
        <end position="208"/>
    </location>
</feature>
<feature type="transmembrane region" description="Helical" evidence="8">
    <location>
        <begin position="20"/>
        <end position="45"/>
    </location>
</feature>
<organism evidence="10 11">
    <name type="scientific">Clostridium senegalense</name>
    <dbReference type="NCBI Taxonomy" id="1465809"/>
    <lineage>
        <taxon>Bacteria</taxon>
        <taxon>Bacillati</taxon>
        <taxon>Bacillota</taxon>
        <taxon>Clostridia</taxon>
        <taxon>Eubacteriales</taxon>
        <taxon>Clostridiaceae</taxon>
        <taxon>Clostridium</taxon>
    </lineage>
</organism>
<feature type="transmembrane region" description="Helical" evidence="8">
    <location>
        <begin position="189"/>
        <end position="210"/>
    </location>
</feature>
<comment type="caution">
    <text evidence="10">The sequence shown here is derived from an EMBL/GenBank/DDBJ whole genome shotgun (WGS) entry which is preliminary data.</text>
</comment>
<keyword evidence="6 8" id="KW-1133">Transmembrane helix</keyword>
<evidence type="ECO:0000256" key="4">
    <source>
        <dbReference type="ARBA" id="ARBA00022692"/>
    </source>
</evidence>
<dbReference type="EMBL" id="JAAGPU010000021">
    <property type="protein sequence ID" value="NEU05508.1"/>
    <property type="molecule type" value="Genomic_DNA"/>
</dbReference>
<dbReference type="RefSeq" id="WP_199870282.1">
    <property type="nucleotide sequence ID" value="NZ_JAAGPU010000021.1"/>
</dbReference>
<keyword evidence="2 8" id="KW-0813">Transport</keyword>
<evidence type="ECO:0000256" key="5">
    <source>
        <dbReference type="ARBA" id="ARBA00022970"/>
    </source>
</evidence>
<dbReference type="Proteomes" id="UP000481872">
    <property type="component" value="Unassembled WGS sequence"/>
</dbReference>
<evidence type="ECO:0000256" key="3">
    <source>
        <dbReference type="ARBA" id="ARBA00022475"/>
    </source>
</evidence>
<keyword evidence="7 8" id="KW-0472">Membrane</keyword>
<dbReference type="Pfam" id="PF00528">
    <property type="entry name" value="BPD_transp_1"/>
    <property type="match status" value="1"/>
</dbReference>
<keyword evidence="5" id="KW-0029">Amino-acid transport</keyword>
<comment type="subcellular location">
    <subcellularLocation>
        <location evidence="1 8">Cell membrane</location>
        <topology evidence="1 8">Multi-pass membrane protein</topology>
    </subcellularLocation>
</comment>
<dbReference type="Gene3D" id="1.10.3720.10">
    <property type="entry name" value="MetI-like"/>
    <property type="match status" value="1"/>
</dbReference>
<dbReference type="PANTHER" id="PTHR30614:SF0">
    <property type="entry name" value="L-CYSTINE TRANSPORT SYSTEM PERMEASE PROTEIN TCYL"/>
    <property type="match status" value="1"/>
</dbReference>
<protein>
    <submittedName>
        <fullName evidence="10">Amino acid ABC transporter permease</fullName>
    </submittedName>
</protein>
<dbReference type="InterPro" id="IPR010065">
    <property type="entry name" value="AA_ABC_transptr_permease_3TM"/>
</dbReference>
<keyword evidence="4 8" id="KW-0812">Transmembrane</keyword>
<dbReference type="InterPro" id="IPR043429">
    <property type="entry name" value="ArtM/GltK/GlnP/TcyL/YhdX-like"/>
</dbReference>
<evidence type="ECO:0000256" key="2">
    <source>
        <dbReference type="ARBA" id="ARBA00022448"/>
    </source>
</evidence>
<dbReference type="CDD" id="cd06261">
    <property type="entry name" value="TM_PBP2"/>
    <property type="match status" value="1"/>
</dbReference>
<evidence type="ECO:0000313" key="10">
    <source>
        <dbReference type="EMBL" id="NEU05508.1"/>
    </source>
</evidence>
<dbReference type="InterPro" id="IPR035906">
    <property type="entry name" value="MetI-like_sf"/>
</dbReference>
<comment type="similarity">
    <text evidence="8">Belongs to the binding-protein-dependent transport system permease family.</text>
</comment>
<evidence type="ECO:0000259" key="9">
    <source>
        <dbReference type="PROSITE" id="PS50928"/>
    </source>
</evidence>